<dbReference type="SUPFAM" id="SSF57850">
    <property type="entry name" value="RING/U-box"/>
    <property type="match status" value="1"/>
</dbReference>
<evidence type="ECO:0000313" key="7">
    <source>
        <dbReference type="EMBL" id="RLM84304.1"/>
    </source>
</evidence>
<reference evidence="8" key="1">
    <citation type="journal article" date="2019" name="Nat. Commun.">
        <title>The genome of broomcorn millet.</title>
        <authorList>
            <person name="Zou C."/>
            <person name="Miki D."/>
            <person name="Li D."/>
            <person name="Tang Q."/>
            <person name="Xiao L."/>
            <person name="Rajput S."/>
            <person name="Deng P."/>
            <person name="Jia W."/>
            <person name="Huang R."/>
            <person name="Zhang M."/>
            <person name="Sun Y."/>
            <person name="Hu J."/>
            <person name="Fu X."/>
            <person name="Schnable P.S."/>
            <person name="Li F."/>
            <person name="Zhang H."/>
            <person name="Feng B."/>
            <person name="Zhu X."/>
            <person name="Liu R."/>
            <person name="Schnable J.C."/>
            <person name="Zhu J.-K."/>
            <person name="Zhang H."/>
        </authorList>
    </citation>
    <scope>NUCLEOTIDE SEQUENCE [LARGE SCALE GENOMIC DNA]</scope>
</reference>
<feature type="compositionally biased region" description="Basic and acidic residues" evidence="5">
    <location>
        <begin position="76"/>
        <end position="88"/>
    </location>
</feature>
<dbReference type="Gene3D" id="3.30.40.10">
    <property type="entry name" value="Zinc/RING finger domain, C3HC4 (zinc finger)"/>
    <property type="match status" value="1"/>
</dbReference>
<dbReference type="CDD" id="cd16449">
    <property type="entry name" value="RING-HC"/>
    <property type="match status" value="1"/>
</dbReference>
<dbReference type="GO" id="GO:0008270">
    <property type="term" value="F:zinc ion binding"/>
    <property type="evidence" value="ECO:0007669"/>
    <property type="project" value="UniProtKB-KW"/>
</dbReference>
<dbReference type="InterPro" id="IPR001841">
    <property type="entry name" value="Znf_RING"/>
</dbReference>
<evidence type="ECO:0000256" key="4">
    <source>
        <dbReference type="PROSITE-ProRule" id="PRU00175"/>
    </source>
</evidence>
<dbReference type="AlphaFoldDB" id="A0A3L6QMB8"/>
<feature type="compositionally biased region" description="Basic residues" evidence="5">
    <location>
        <begin position="66"/>
        <end position="75"/>
    </location>
</feature>
<feature type="region of interest" description="Disordered" evidence="5">
    <location>
        <begin position="1"/>
        <end position="142"/>
    </location>
</feature>
<feature type="compositionally biased region" description="Polar residues" evidence="5">
    <location>
        <begin position="16"/>
        <end position="25"/>
    </location>
</feature>
<evidence type="ECO:0000256" key="1">
    <source>
        <dbReference type="ARBA" id="ARBA00022723"/>
    </source>
</evidence>
<dbReference type="PROSITE" id="PS50089">
    <property type="entry name" value="ZF_RING_2"/>
    <property type="match status" value="1"/>
</dbReference>
<dbReference type="PANTHER" id="PTHR46629">
    <property type="entry name" value="OS01G0917900 PROTEIN"/>
    <property type="match status" value="1"/>
</dbReference>
<protein>
    <recommendedName>
        <fullName evidence="6">RING-type domain-containing protein</fullName>
    </recommendedName>
</protein>
<organism evidence="7 8">
    <name type="scientific">Panicum miliaceum</name>
    <name type="common">Proso millet</name>
    <name type="synonym">Broomcorn millet</name>
    <dbReference type="NCBI Taxonomy" id="4540"/>
    <lineage>
        <taxon>Eukaryota</taxon>
        <taxon>Viridiplantae</taxon>
        <taxon>Streptophyta</taxon>
        <taxon>Embryophyta</taxon>
        <taxon>Tracheophyta</taxon>
        <taxon>Spermatophyta</taxon>
        <taxon>Magnoliopsida</taxon>
        <taxon>Liliopsida</taxon>
        <taxon>Poales</taxon>
        <taxon>Poaceae</taxon>
        <taxon>PACMAD clade</taxon>
        <taxon>Panicoideae</taxon>
        <taxon>Panicodae</taxon>
        <taxon>Paniceae</taxon>
        <taxon>Panicinae</taxon>
        <taxon>Panicum</taxon>
        <taxon>Panicum sect. Panicum</taxon>
    </lineage>
</organism>
<feature type="domain" description="RING-type" evidence="6">
    <location>
        <begin position="276"/>
        <end position="314"/>
    </location>
</feature>
<evidence type="ECO:0000313" key="8">
    <source>
        <dbReference type="Proteomes" id="UP000275267"/>
    </source>
</evidence>
<accession>A0A3L6QMB8</accession>
<evidence type="ECO:0000259" key="6">
    <source>
        <dbReference type="PROSITE" id="PS50089"/>
    </source>
</evidence>
<dbReference type="Pfam" id="PF13920">
    <property type="entry name" value="zf-C3HC4_3"/>
    <property type="match status" value="1"/>
</dbReference>
<comment type="caution">
    <text evidence="7">The sequence shown here is derived from an EMBL/GenBank/DDBJ whole genome shotgun (WGS) entry which is preliminary data.</text>
</comment>
<dbReference type="InterPro" id="IPR017907">
    <property type="entry name" value="Znf_RING_CS"/>
</dbReference>
<sequence length="324" mass="34735">MGVPSRGNGSPRPQLLASQVSQPGQGSPYKSPRRRAVENGGETVCRRGPSRRHHPPARAGLGWLARRGRPSRARRDRAGAHDASRLENKSPSGRPKRTGTGHDSINRIAGGRASRRRQRLQSRVGGARARRGMEVRVPPGRPRRGVTLAEQLAASSNLRDLLKLRDDEGEGERAARRRRTLLDVIRDADEDRAPAAAAAASARRGVCPATGGTVAAEPEPAPAARGERVSLMALLERTEQQWAARAADGHWKRVDAEDEAPAEEEKGGGGGVGGRCCVCVARGKGAAFIPCGHTFCRACARELRAGRGRCPLCNATIREVLNLF</sequence>
<dbReference type="OrthoDB" id="1711136at2759"/>
<keyword evidence="8" id="KW-1185">Reference proteome</keyword>
<evidence type="ECO:0000256" key="2">
    <source>
        <dbReference type="ARBA" id="ARBA00022771"/>
    </source>
</evidence>
<evidence type="ECO:0000256" key="3">
    <source>
        <dbReference type="ARBA" id="ARBA00022833"/>
    </source>
</evidence>
<feature type="region of interest" description="Disordered" evidence="5">
    <location>
        <begin position="248"/>
        <end position="271"/>
    </location>
</feature>
<proteinExistence type="predicted"/>
<name>A0A3L6QMB8_PANMI</name>
<gene>
    <name evidence="7" type="ORF">C2845_PM04G20570</name>
</gene>
<dbReference type="Proteomes" id="UP000275267">
    <property type="component" value="Unassembled WGS sequence"/>
</dbReference>
<dbReference type="InterPro" id="IPR013083">
    <property type="entry name" value="Znf_RING/FYVE/PHD"/>
</dbReference>
<keyword evidence="2 4" id="KW-0863">Zinc-finger</keyword>
<evidence type="ECO:0000256" key="5">
    <source>
        <dbReference type="SAM" id="MobiDB-lite"/>
    </source>
</evidence>
<dbReference type="PROSITE" id="PS00518">
    <property type="entry name" value="ZF_RING_1"/>
    <property type="match status" value="1"/>
</dbReference>
<dbReference type="EMBL" id="PQIB02000011">
    <property type="protein sequence ID" value="RLM84304.1"/>
    <property type="molecule type" value="Genomic_DNA"/>
</dbReference>
<dbReference type="SMART" id="SM00184">
    <property type="entry name" value="RING"/>
    <property type="match status" value="1"/>
</dbReference>
<keyword evidence="1" id="KW-0479">Metal-binding</keyword>
<keyword evidence="3" id="KW-0862">Zinc</keyword>